<name>A0A917X819_9ACTN</name>
<keyword evidence="4" id="KW-0949">S-adenosyl-L-methionine</keyword>
<dbReference type="Gene3D" id="3.40.50.150">
    <property type="entry name" value="Vaccinia Virus protein VP39"/>
    <property type="match status" value="2"/>
</dbReference>
<evidence type="ECO:0000313" key="8">
    <source>
        <dbReference type="EMBL" id="GGM86214.1"/>
    </source>
</evidence>
<organism evidence="8 9">
    <name type="scientific">Streptomyces fuscichromogenes</name>
    <dbReference type="NCBI Taxonomy" id="1324013"/>
    <lineage>
        <taxon>Bacteria</taxon>
        <taxon>Bacillati</taxon>
        <taxon>Actinomycetota</taxon>
        <taxon>Actinomycetes</taxon>
        <taxon>Kitasatosporales</taxon>
        <taxon>Streptomycetaceae</taxon>
        <taxon>Streptomyces</taxon>
    </lineage>
</organism>
<dbReference type="PANTHER" id="PTHR33841">
    <property type="entry name" value="DNA METHYLTRANSFERASE YEEA-RELATED"/>
    <property type="match status" value="1"/>
</dbReference>
<evidence type="ECO:0000256" key="6">
    <source>
        <dbReference type="SAM" id="MobiDB-lite"/>
    </source>
</evidence>
<keyword evidence="3" id="KW-0808">Transferase</keyword>
<reference evidence="8" key="1">
    <citation type="journal article" date="2014" name="Int. J. Syst. Evol. Microbiol.">
        <title>Complete genome sequence of Corynebacterium casei LMG S-19264T (=DSM 44701T), isolated from a smear-ripened cheese.</title>
        <authorList>
            <consortium name="US DOE Joint Genome Institute (JGI-PGF)"/>
            <person name="Walter F."/>
            <person name="Albersmeier A."/>
            <person name="Kalinowski J."/>
            <person name="Ruckert C."/>
        </authorList>
    </citation>
    <scope>NUCLEOTIDE SEQUENCE</scope>
    <source>
        <strain evidence="8">CGMCC 4.7110</strain>
    </source>
</reference>
<dbReference type="RefSeq" id="WP_189260515.1">
    <property type="nucleotide sequence ID" value="NZ_BMML01000001.1"/>
</dbReference>
<proteinExistence type="predicted"/>
<dbReference type="EC" id="2.1.1.72" evidence="1"/>
<keyword evidence="9" id="KW-1185">Reference proteome</keyword>
<dbReference type="EMBL" id="BMML01000001">
    <property type="protein sequence ID" value="GGM86214.1"/>
    <property type="molecule type" value="Genomic_DNA"/>
</dbReference>
<accession>A0A917X819</accession>
<sequence>MSAATRTALAFTAVTTVGGLLPADMLLRIAEGRNLPGSKPADYGLPASVPVRDEAERAWEYLKPLWRDLRAALPSDPNTGAPAADPTGRAGTDWLAQLFRKLDFGALTEVGAAGIVADSDPAKHFPVSHRHGPALVHLIPWNQDLDKRPAPGQVPPQSMVQDCLNRTEAHLWAVLTNGRRVRLLRDSSSFATAAYVDFDLEAIFDGELFSEFVLLYCVLHASRFTVAAGTTASGCWLEKWRTVAIESGSRALDHFRDGVQSALTVLGTGFLSHPDNTALRADLDVHAFQTALLRLVYRMIFLFVAEDRGALLDPDADERTVDRFTRYFSTARLRRHALRRLGTAHDDQYRALELLIEALGSEQGRPELGLKGLGGLFNDTPADEPLRGVRLANRHLFEAVKHLARVRDAGSARWRPVDYLRMGAEELGSVYEALLELVPKHSAADRTFELVDRIGNDRKKTGSYYTPTPLTETLLDSTLNPVIDDAVKRGEQRASAEGRPDPADTIVEELLSLTVCDPACGSGHFLVAAARRIAKRVAAVRERNPEPTDKAVHHALHEVVARCVYGVDLNPMAVELAKVSLWLEAMEPGRPLGFLDAHIKHGNGLIGATPALMRDGIPDKAFKKAEGDDEGWARQLLARNAHEREGQGGLFEVETETKVANGSFARGLRRITAAPAGELKDIRRKEADYRDWANSAEYLRALHLADAWCAAFVWVKSEEAPPAITHKVFRGLEDPEGDAAPQSTHDEIVRLRDQYAFFHWHLEFPEVFAVPEDGEGSAGAGSGSVDSGTGWAGGFSCVVGNPPWDRSEFEDKKYFSVVQPSIAELAGTAMRKRITEWLQENAEEAERYQVARRTLKSTFMFAANSGVFPLCAQGLTAGGVTKLQTDQLFTELFSSVCSQTGRFGSIIPTAIATNAGGQFLFGDFVRRGTLASLLDFENRRPTSPALPKGGKWFESVDSRYKFCLLALTGRSVGVPASRFGFFLSDITDLDDDNCVFTMTPEELALINPNTGTLPIFRNRRDADLTAAVYRRFPVLQNEKARDGDPWKIAFKYIFRSANDGDIFRTRAELEEEDWQLQGHAFVRGDEHMLPLYEAKMVDFYNHRAADVVKSLTAVNRQNQPSYLPEKELRDPTRQALPLNWVQQKGTISTERNGRVVEVPGVNVRLSEAHWDRDWLCGWCDVTASTNERTSIPAFIPRVATLHTYPLMLPRVAPSLVAALIATQSSLIFDFVSRQKISDAHMKLFIWKQLPVPTPTTLEPHLPFLLPRVLELVYTAYDMTPLARDLGDEGEPFQWDDDRRAQLRAELDAYFFHLYGISREDTDYILESFQSESGGLKNNEISAFGEYRTKRLVLTEYDRMATAGLTLETPLTEGESGTYRSPLTPPPGHGPRHTTRS</sequence>
<comment type="catalytic activity">
    <reaction evidence="5">
        <text>a 2'-deoxyadenosine in DNA + S-adenosyl-L-methionine = an N(6)-methyl-2'-deoxyadenosine in DNA + S-adenosyl-L-homocysteine + H(+)</text>
        <dbReference type="Rhea" id="RHEA:15197"/>
        <dbReference type="Rhea" id="RHEA-COMP:12418"/>
        <dbReference type="Rhea" id="RHEA-COMP:12419"/>
        <dbReference type="ChEBI" id="CHEBI:15378"/>
        <dbReference type="ChEBI" id="CHEBI:57856"/>
        <dbReference type="ChEBI" id="CHEBI:59789"/>
        <dbReference type="ChEBI" id="CHEBI:90615"/>
        <dbReference type="ChEBI" id="CHEBI:90616"/>
        <dbReference type="EC" id="2.1.1.72"/>
    </reaction>
</comment>
<dbReference type="PANTHER" id="PTHR33841:SF1">
    <property type="entry name" value="DNA METHYLTRANSFERASE A"/>
    <property type="match status" value="1"/>
</dbReference>
<dbReference type="GO" id="GO:0009007">
    <property type="term" value="F:site-specific DNA-methyltransferase (adenine-specific) activity"/>
    <property type="evidence" value="ECO:0007669"/>
    <property type="project" value="UniProtKB-EC"/>
</dbReference>
<evidence type="ECO:0000259" key="7">
    <source>
        <dbReference type="Pfam" id="PF07669"/>
    </source>
</evidence>
<keyword evidence="2" id="KW-0489">Methyltransferase</keyword>
<evidence type="ECO:0000313" key="9">
    <source>
        <dbReference type="Proteomes" id="UP000653411"/>
    </source>
</evidence>
<dbReference type="InterPro" id="IPR050953">
    <property type="entry name" value="N4_N6_ade-DNA_methylase"/>
</dbReference>
<dbReference type="GO" id="GO:0006304">
    <property type="term" value="P:DNA modification"/>
    <property type="evidence" value="ECO:0007669"/>
    <property type="project" value="InterPro"/>
</dbReference>
<gene>
    <name evidence="8" type="ORF">GCM10011578_001280</name>
</gene>
<dbReference type="GO" id="GO:0032259">
    <property type="term" value="P:methylation"/>
    <property type="evidence" value="ECO:0007669"/>
    <property type="project" value="UniProtKB-KW"/>
</dbReference>
<evidence type="ECO:0000256" key="2">
    <source>
        <dbReference type="ARBA" id="ARBA00022603"/>
    </source>
</evidence>
<dbReference type="PRINTS" id="PR00507">
    <property type="entry name" value="N12N6MTFRASE"/>
</dbReference>
<protein>
    <recommendedName>
        <fullName evidence="1">site-specific DNA-methyltransferase (adenine-specific)</fullName>
        <ecNumber evidence="1">2.1.1.72</ecNumber>
    </recommendedName>
</protein>
<feature type="region of interest" description="Disordered" evidence="6">
    <location>
        <begin position="1365"/>
        <end position="1396"/>
    </location>
</feature>
<evidence type="ECO:0000256" key="3">
    <source>
        <dbReference type="ARBA" id="ARBA00022679"/>
    </source>
</evidence>
<feature type="domain" description="Type II methyltransferase M.TaqI-like" evidence="7">
    <location>
        <begin position="563"/>
        <end position="813"/>
    </location>
</feature>
<dbReference type="InterPro" id="IPR029063">
    <property type="entry name" value="SAM-dependent_MTases_sf"/>
</dbReference>
<dbReference type="InterPro" id="IPR011639">
    <property type="entry name" value="MethylTrfase_TaqI-like_dom"/>
</dbReference>
<comment type="caution">
    <text evidence="8">The sequence shown here is derived from an EMBL/GenBank/DDBJ whole genome shotgun (WGS) entry which is preliminary data.</text>
</comment>
<reference evidence="8" key="2">
    <citation type="submission" date="2020-09" db="EMBL/GenBank/DDBJ databases">
        <authorList>
            <person name="Sun Q."/>
            <person name="Zhou Y."/>
        </authorList>
    </citation>
    <scope>NUCLEOTIDE SEQUENCE</scope>
    <source>
        <strain evidence="8">CGMCC 4.7110</strain>
    </source>
</reference>
<evidence type="ECO:0000256" key="5">
    <source>
        <dbReference type="ARBA" id="ARBA00047942"/>
    </source>
</evidence>
<dbReference type="Pfam" id="PF07669">
    <property type="entry name" value="Eco57I"/>
    <property type="match status" value="1"/>
</dbReference>
<evidence type="ECO:0000256" key="4">
    <source>
        <dbReference type="ARBA" id="ARBA00022691"/>
    </source>
</evidence>
<evidence type="ECO:0000256" key="1">
    <source>
        <dbReference type="ARBA" id="ARBA00011900"/>
    </source>
</evidence>
<dbReference type="SUPFAM" id="SSF53335">
    <property type="entry name" value="S-adenosyl-L-methionine-dependent methyltransferases"/>
    <property type="match status" value="1"/>
</dbReference>
<dbReference type="Proteomes" id="UP000653411">
    <property type="component" value="Unassembled WGS sequence"/>
</dbReference>